<dbReference type="InterPro" id="IPR000182">
    <property type="entry name" value="GNAT_dom"/>
</dbReference>
<proteinExistence type="predicted"/>
<dbReference type="EMBL" id="JACSQA010000006">
    <property type="protein sequence ID" value="MBD8026327.1"/>
    <property type="molecule type" value="Genomic_DNA"/>
</dbReference>
<dbReference type="CDD" id="cd04301">
    <property type="entry name" value="NAT_SF"/>
    <property type="match status" value="1"/>
</dbReference>
<evidence type="ECO:0000256" key="2">
    <source>
        <dbReference type="ARBA" id="ARBA00023315"/>
    </source>
</evidence>
<keyword evidence="1" id="KW-0808">Transferase</keyword>
<keyword evidence="2" id="KW-0012">Acyltransferase</keyword>
<organism evidence="4 5">
    <name type="scientific">Ureibacillus galli</name>
    <dbReference type="NCBI Taxonomy" id="2762222"/>
    <lineage>
        <taxon>Bacteria</taxon>
        <taxon>Bacillati</taxon>
        <taxon>Bacillota</taxon>
        <taxon>Bacilli</taxon>
        <taxon>Bacillales</taxon>
        <taxon>Caryophanaceae</taxon>
        <taxon>Ureibacillus</taxon>
    </lineage>
</organism>
<evidence type="ECO:0000259" key="3">
    <source>
        <dbReference type="PROSITE" id="PS51186"/>
    </source>
</evidence>
<dbReference type="PANTHER" id="PTHR43420">
    <property type="entry name" value="ACETYLTRANSFERASE"/>
    <property type="match status" value="1"/>
</dbReference>
<dbReference type="PANTHER" id="PTHR43420:SF44">
    <property type="entry name" value="ACETYLTRANSFERASE YPEA"/>
    <property type="match status" value="1"/>
</dbReference>
<protein>
    <submittedName>
        <fullName evidence="4">GNAT family N-acetyltransferase</fullName>
    </submittedName>
</protein>
<evidence type="ECO:0000256" key="1">
    <source>
        <dbReference type="ARBA" id="ARBA00022679"/>
    </source>
</evidence>
<dbReference type="Gene3D" id="3.40.630.30">
    <property type="match status" value="1"/>
</dbReference>
<dbReference type="RefSeq" id="WP_191706827.1">
    <property type="nucleotide sequence ID" value="NZ_JACSQA010000006.1"/>
</dbReference>
<evidence type="ECO:0000313" key="5">
    <source>
        <dbReference type="Proteomes" id="UP000640930"/>
    </source>
</evidence>
<accession>A0ABR8XAI4</accession>
<sequence length="272" mass="30758">MNIKTIDTCTLGDIITIWNEGFSNYFVPVHVDLNSFIKRLANEDLRVGSSFVAEEDGALQGILLNGFRENDGEVVAWNGGTAVHPKARRKGVGRMLLEKSIEEYKEHNVKRASLEAIKGNTAAILLYENLGYKIKDELIFFKGNVEKKSTINVEFTRPELLPQLTIYNQDVPWQCHVKSNLSAQVAVFFDQLHNPIGYTLFQQTNGETKIIQFEVLDTVTKDEFCAMLAVITEGGNFTTVNTPLSSQAAKFFISLNTEEVIRQVWMEKEMDR</sequence>
<dbReference type="InterPro" id="IPR016181">
    <property type="entry name" value="Acyl_CoA_acyltransferase"/>
</dbReference>
<dbReference type="PROSITE" id="PS51186">
    <property type="entry name" value="GNAT"/>
    <property type="match status" value="1"/>
</dbReference>
<evidence type="ECO:0000313" key="4">
    <source>
        <dbReference type="EMBL" id="MBD8026327.1"/>
    </source>
</evidence>
<dbReference type="Proteomes" id="UP000640930">
    <property type="component" value="Unassembled WGS sequence"/>
</dbReference>
<name>A0ABR8XAI4_9BACL</name>
<feature type="domain" description="N-acetyltransferase" evidence="3">
    <location>
        <begin position="1"/>
        <end position="152"/>
    </location>
</feature>
<gene>
    <name evidence="4" type="ORF">H9636_06615</name>
</gene>
<comment type="caution">
    <text evidence="4">The sequence shown here is derived from an EMBL/GenBank/DDBJ whole genome shotgun (WGS) entry which is preliminary data.</text>
</comment>
<reference evidence="4 5" key="1">
    <citation type="submission" date="2020-08" db="EMBL/GenBank/DDBJ databases">
        <title>A Genomic Blueprint of the Chicken Gut Microbiome.</title>
        <authorList>
            <person name="Gilroy R."/>
            <person name="Ravi A."/>
            <person name="Getino M."/>
            <person name="Pursley I."/>
            <person name="Horton D.L."/>
            <person name="Alikhan N.-F."/>
            <person name="Baker D."/>
            <person name="Gharbi K."/>
            <person name="Hall N."/>
            <person name="Watson M."/>
            <person name="Adriaenssens E.M."/>
            <person name="Foster-Nyarko E."/>
            <person name="Jarju S."/>
            <person name="Secka A."/>
            <person name="Antonio M."/>
            <person name="Oren A."/>
            <person name="Chaudhuri R."/>
            <person name="La Ragione R.M."/>
            <person name="Hildebrand F."/>
            <person name="Pallen M.J."/>
        </authorList>
    </citation>
    <scope>NUCLEOTIDE SEQUENCE [LARGE SCALE GENOMIC DNA]</scope>
    <source>
        <strain evidence="4 5">Re31</strain>
    </source>
</reference>
<dbReference type="Pfam" id="PF00583">
    <property type="entry name" value="Acetyltransf_1"/>
    <property type="match status" value="1"/>
</dbReference>
<dbReference type="SUPFAM" id="SSF55729">
    <property type="entry name" value="Acyl-CoA N-acyltransferases (Nat)"/>
    <property type="match status" value="1"/>
</dbReference>
<dbReference type="InterPro" id="IPR050680">
    <property type="entry name" value="YpeA/RimI_acetyltransf"/>
</dbReference>
<keyword evidence="5" id="KW-1185">Reference proteome</keyword>